<evidence type="ECO:0000313" key="2">
    <source>
        <dbReference type="Proteomes" id="UP000749559"/>
    </source>
</evidence>
<reference evidence="1" key="1">
    <citation type="submission" date="2022-03" db="EMBL/GenBank/DDBJ databases">
        <authorList>
            <person name="Martin C."/>
        </authorList>
    </citation>
    <scope>NUCLEOTIDE SEQUENCE</scope>
</reference>
<feature type="non-terminal residue" evidence="1">
    <location>
        <position position="1"/>
    </location>
</feature>
<accession>A0A8S4N6J8</accession>
<proteinExistence type="predicted"/>
<dbReference type="OrthoDB" id="6086648at2759"/>
<dbReference type="GO" id="GO:0046556">
    <property type="term" value="F:alpha-L-arabinofuranosidase activity"/>
    <property type="evidence" value="ECO:0007669"/>
    <property type="project" value="InterPro"/>
</dbReference>
<dbReference type="Proteomes" id="UP000749559">
    <property type="component" value="Unassembled WGS sequence"/>
</dbReference>
<organism evidence="1 2">
    <name type="scientific">Owenia fusiformis</name>
    <name type="common">Polychaete worm</name>
    <dbReference type="NCBI Taxonomy" id="6347"/>
    <lineage>
        <taxon>Eukaryota</taxon>
        <taxon>Metazoa</taxon>
        <taxon>Spiralia</taxon>
        <taxon>Lophotrochozoa</taxon>
        <taxon>Annelida</taxon>
        <taxon>Polychaeta</taxon>
        <taxon>Sedentaria</taxon>
        <taxon>Canalipalpata</taxon>
        <taxon>Sabellida</taxon>
        <taxon>Oweniida</taxon>
        <taxon>Oweniidae</taxon>
        <taxon>Owenia</taxon>
    </lineage>
</organism>
<dbReference type="GO" id="GO:0046373">
    <property type="term" value="P:L-arabinose metabolic process"/>
    <property type="evidence" value="ECO:0007669"/>
    <property type="project" value="InterPro"/>
</dbReference>
<evidence type="ECO:0000313" key="1">
    <source>
        <dbReference type="EMBL" id="CAH1776234.1"/>
    </source>
</evidence>
<comment type="caution">
    <text evidence="1">The sequence shown here is derived from an EMBL/GenBank/DDBJ whole genome shotgun (WGS) entry which is preliminary data.</text>
</comment>
<keyword evidence="2" id="KW-1185">Reference proteome</keyword>
<gene>
    <name evidence="1" type="ORF">OFUS_LOCUS3428</name>
</gene>
<dbReference type="EMBL" id="CAIIXF020000001">
    <property type="protein sequence ID" value="CAH1776234.1"/>
    <property type="molecule type" value="Genomic_DNA"/>
</dbReference>
<name>A0A8S4N6J8_OWEFU</name>
<sequence length="450" mass="49763">ATLMFALVKNTQSAATEKTVELRSRDFPGYLLKPDADNKVWLVQHTNDDSGLWTMQSPGLNLEPNTVSLEYKAKPGYFLKSKFDNEVIIQTATLAGSSFEKTASWILLKDEYFPRSFTLQTGDTESVKLLRHNGFQAGLSNDDGTVSFKNAASFYLVAQGYHIHTMGGPVQVYDSAGGLSYMNIYTDLRFEAHGEVLVWRYRARNTNTFWADVWRPLLTGGYKLIGKNRIDPPGSGYHSYTVPFRETIIFQPGDVIGIHTAGQSNLGYGSSSDGISKVISLAMYDSALPVGKTLSAASICCRKLPLMAYGQQMVPISFNPRHGEASLLDMNKVEILDGNLNTCVDVKIGTTLKFDEDISGYSEYNIVVYTRGSPNCLTNHTMYVYEEVTSPGDFTGSFETCNYLDSKVVQTMSGLVTGCIWSCGCEANICRKGYVAIVTNVILCEVYIEY</sequence>
<dbReference type="SUPFAM" id="SSF110221">
    <property type="entry name" value="AbfB domain"/>
    <property type="match status" value="1"/>
</dbReference>
<dbReference type="InterPro" id="IPR036195">
    <property type="entry name" value="AbfB_ABD_sf"/>
</dbReference>
<dbReference type="AlphaFoldDB" id="A0A8S4N6J8"/>
<protein>
    <submittedName>
        <fullName evidence="1">Uncharacterized protein</fullName>
    </submittedName>
</protein>
<dbReference type="Gene3D" id="2.80.10.50">
    <property type="match status" value="1"/>
</dbReference>